<accession>A0A937X1H4</accession>
<dbReference type="AlphaFoldDB" id="A0A937X1H4"/>
<organism evidence="1 2">
    <name type="scientific">Candidatus Tanganyikabacteria bacterium</name>
    <dbReference type="NCBI Taxonomy" id="2961651"/>
    <lineage>
        <taxon>Bacteria</taxon>
        <taxon>Bacillati</taxon>
        <taxon>Candidatus Sericytochromatia</taxon>
        <taxon>Candidatus Tanganyikabacteria</taxon>
    </lineage>
</organism>
<dbReference type="Proteomes" id="UP000703893">
    <property type="component" value="Unassembled WGS sequence"/>
</dbReference>
<evidence type="ECO:0000313" key="1">
    <source>
        <dbReference type="EMBL" id="MBM3273538.1"/>
    </source>
</evidence>
<evidence type="ECO:0000313" key="2">
    <source>
        <dbReference type="Proteomes" id="UP000703893"/>
    </source>
</evidence>
<sequence length="187" mass="20097">MPPAITGTGAIILPAITVSASGTQLLAITGTGDVILSSIVVNASGTTDTGAAPVAARGGDDAWRPTAKQARAYRKRVRDWLRSEEEFERARREDSEQIARDIREIYERVVEGRVPAAQEAARAAVEPYTAKIADKEMASGIPAAGVDWQAMLADIEALRAVLRAYGEQDKALRAKRRANVLIALLMD</sequence>
<gene>
    <name evidence="1" type="ORF">FJZ00_00185</name>
</gene>
<protein>
    <submittedName>
        <fullName evidence="1">Uncharacterized protein</fullName>
    </submittedName>
</protein>
<proteinExistence type="predicted"/>
<reference evidence="1 2" key="1">
    <citation type="submission" date="2019-03" db="EMBL/GenBank/DDBJ databases">
        <title>Lake Tanganyika Metagenome-Assembled Genomes (MAGs).</title>
        <authorList>
            <person name="Tran P."/>
        </authorList>
    </citation>
    <scope>NUCLEOTIDE SEQUENCE [LARGE SCALE GENOMIC DNA]</scope>
    <source>
        <strain evidence="1">K_DeepCast_65m_m2_236</strain>
    </source>
</reference>
<comment type="caution">
    <text evidence="1">The sequence shown here is derived from an EMBL/GenBank/DDBJ whole genome shotgun (WGS) entry which is preliminary data.</text>
</comment>
<dbReference type="EMBL" id="VGJX01000004">
    <property type="protein sequence ID" value="MBM3273538.1"/>
    <property type="molecule type" value="Genomic_DNA"/>
</dbReference>
<name>A0A937X1H4_9BACT</name>